<dbReference type="Proteomes" id="UP001221328">
    <property type="component" value="Unassembled WGS sequence"/>
</dbReference>
<comment type="caution">
    <text evidence="1">The sequence shown here is derived from an EMBL/GenBank/DDBJ whole genome shotgun (WGS) entry which is preliminary data.</text>
</comment>
<reference evidence="1 2" key="1">
    <citation type="journal article" date="2015" name="Int. J. Syst. Evol. Microbiol.">
        <title>Streptomyces gilvifuscus sp. nov., an actinomycete that produces antibacterial compounds isolated from soil.</title>
        <authorList>
            <person name="Nguyen T.M."/>
            <person name="Kim J."/>
        </authorList>
    </citation>
    <scope>NUCLEOTIDE SEQUENCE [LARGE SCALE GENOMIC DNA]</scope>
    <source>
        <strain evidence="1 2">T113</strain>
    </source>
</reference>
<evidence type="ECO:0000313" key="1">
    <source>
        <dbReference type="EMBL" id="MDC2959229.1"/>
    </source>
</evidence>
<keyword evidence="2" id="KW-1185">Reference proteome</keyword>
<accession>A0ABT5G312</accession>
<protein>
    <submittedName>
        <fullName evidence="1">Uncharacterized protein</fullName>
    </submittedName>
</protein>
<gene>
    <name evidence="1" type="ORF">PO587_32830</name>
</gene>
<evidence type="ECO:0000313" key="2">
    <source>
        <dbReference type="Proteomes" id="UP001221328"/>
    </source>
</evidence>
<proteinExistence type="predicted"/>
<sequence length="105" mass="11479">MQTAQGQRPLRTIVDRYGWTKVLLVACIIGASGGWIGSQVNHNYRPPACMKRWAGASGMSNADANKMVECDDQIDKWCAENHPEDPDGCSSNITIDGDLRNVGKD</sequence>
<dbReference type="RefSeq" id="WP_272177692.1">
    <property type="nucleotide sequence ID" value="NZ_JAQOSK010000015.1"/>
</dbReference>
<organism evidence="1 2">
    <name type="scientific">Streptomyces gilvifuscus</name>
    <dbReference type="NCBI Taxonomy" id="1550617"/>
    <lineage>
        <taxon>Bacteria</taxon>
        <taxon>Bacillati</taxon>
        <taxon>Actinomycetota</taxon>
        <taxon>Actinomycetes</taxon>
        <taxon>Kitasatosporales</taxon>
        <taxon>Streptomycetaceae</taxon>
        <taxon>Streptomyces</taxon>
    </lineage>
</organism>
<dbReference type="EMBL" id="JAQOSK010000015">
    <property type="protein sequence ID" value="MDC2959229.1"/>
    <property type="molecule type" value="Genomic_DNA"/>
</dbReference>
<name>A0ABT5G312_9ACTN</name>